<dbReference type="PANTHER" id="PTHR32114">
    <property type="entry name" value="ABC TRANSPORTER ABCH.3"/>
    <property type="match status" value="1"/>
</dbReference>
<proteinExistence type="predicted"/>
<sequence>MTTENIQEILPSDFTITSNSENGMQLYLSQRYKDNMIAKYVFDIDYENQDINLNDFQEKYLSKDYFNSEGNLQWNYYLIFLRDKLPIEIKRDIEKDETYARKFVFTLNELKDYLNYEKATSVAEENVVEKWKAQLIEADLQEVFSNENYTDAVPRYLDNKSKKVEELQPIDSKPDETQDFILDEVLSLGLNDDYRDFPEKRNFDFGKVNLITGPNGVGKTSLMEAIELVITGNNVRNENNFPPPGAIKAKYGVNLDEQPDSYVNSIPKFKARNYYWYNTSYTKQRFNTLHHSFNRYNFYNSDSAYHLSNNASSNELTSYLTAIALGTEFGAIRDRIIGFRDRISKELDKFNNNILREEELKDEANKQKERLKKISDPDAIFQKYLTEAKDLKWSGFLPKTLDDETKKFEEDYSTAYSLLSSIVHSKVVKESDALKKLSNLETLKYELQNQAIKKKGFNDKIKVHQNSIIDKEGDLKLINNALHYFSDAKSFRIETIDEEIKTLERTLTKTEKFLAEIAALEITDINSSYFTIKELRKSQNEILISKNAELERSRKQLKVLKNALDKIKSLMVDIKYYGREYVEAKEEIDACPLCETPHTKEELKAKVQTKYEDKESAKSIEIFNKNISQLEDEISKITRKLNQLKDYEELLKSYYIEDELETKLSEIKILLNNESSQLDESKTKLDELKSLSLDLKLGGYDLDDFLRLKDSITSKYSDLIFKAENKSGYETLKNEIEKNIDNDRKKIEIEKEQLAKLEGQTQELLNDKYNSERYIEEIDFEIREYQSYCDYFSKLKTYIDFSFEDFIIEIRHSLERLNKTFESFKEQKVKFEQLNLANKLIKEAEVKIENLLPKKERAKSALKILNEILVEDSEEKVLGSFFKKNENEISEIFTSIHSPKEFSRLSFGSNKIVLYKKGTDTEVPISQISTGQRSALALSIFLALNKKLAKGPNVIIFDDPVTYTDDLNILSFLDYLRSIVINESRQIIFATASNKIANLFEKKFDFLNSDFKRFELTRTDK</sequence>
<organism evidence="2 3">
    <name type="scientific">Aequorivita vitellina</name>
    <dbReference type="NCBI Taxonomy" id="2874475"/>
    <lineage>
        <taxon>Bacteria</taxon>
        <taxon>Pseudomonadati</taxon>
        <taxon>Bacteroidota</taxon>
        <taxon>Flavobacteriia</taxon>
        <taxon>Flavobacteriales</taxon>
        <taxon>Flavobacteriaceae</taxon>
        <taxon>Aequorivita</taxon>
    </lineage>
</organism>
<dbReference type="RefSeq" id="WP_237602079.1">
    <property type="nucleotide sequence ID" value="NZ_JAIRBA010000006.1"/>
</dbReference>
<comment type="caution">
    <text evidence="2">The sequence shown here is derived from an EMBL/GenBank/DDBJ whole genome shotgun (WGS) entry which is preliminary data.</text>
</comment>
<evidence type="ECO:0000313" key="2">
    <source>
        <dbReference type="EMBL" id="MCG2418262.1"/>
    </source>
</evidence>
<dbReference type="CDD" id="cd00267">
    <property type="entry name" value="ABC_ATPase"/>
    <property type="match status" value="1"/>
</dbReference>
<name>A0A9X1U2I1_9FLAO</name>
<dbReference type="PANTHER" id="PTHR32114:SF2">
    <property type="entry name" value="ABC TRANSPORTER ABCH.3"/>
    <property type="match status" value="1"/>
</dbReference>
<dbReference type="Gene3D" id="3.40.50.300">
    <property type="entry name" value="P-loop containing nucleotide triphosphate hydrolases"/>
    <property type="match status" value="2"/>
</dbReference>
<dbReference type="InterPro" id="IPR027417">
    <property type="entry name" value="P-loop_NTPase"/>
</dbReference>
<dbReference type="Proteomes" id="UP001139461">
    <property type="component" value="Unassembled WGS sequence"/>
</dbReference>
<feature type="coiled-coil region" evidence="1">
    <location>
        <begin position="733"/>
        <end position="767"/>
    </location>
</feature>
<reference evidence="2" key="1">
    <citation type="submission" date="2021-09" db="EMBL/GenBank/DDBJ databases">
        <title>Genome of Aequorivita sp. strain F47161.</title>
        <authorList>
            <person name="Wang Y."/>
        </authorList>
    </citation>
    <scope>NUCLEOTIDE SEQUENCE</scope>
    <source>
        <strain evidence="2">F47161</strain>
    </source>
</reference>
<feature type="coiled-coil region" evidence="1">
    <location>
        <begin position="620"/>
        <end position="691"/>
    </location>
</feature>
<gene>
    <name evidence="2" type="ORF">K8089_04445</name>
</gene>
<feature type="coiled-coil region" evidence="1">
    <location>
        <begin position="540"/>
        <end position="570"/>
    </location>
</feature>
<keyword evidence="1" id="KW-0175">Coiled coil</keyword>
<dbReference type="SUPFAM" id="SSF52540">
    <property type="entry name" value="P-loop containing nucleoside triphosphate hydrolases"/>
    <property type="match status" value="1"/>
</dbReference>
<keyword evidence="3" id="KW-1185">Reference proteome</keyword>
<accession>A0A9X1U2I1</accession>
<protein>
    <submittedName>
        <fullName evidence="2">AAA family ATPase</fullName>
    </submittedName>
</protein>
<evidence type="ECO:0000313" key="3">
    <source>
        <dbReference type="Proteomes" id="UP001139461"/>
    </source>
</evidence>
<evidence type="ECO:0000256" key="1">
    <source>
        <dbReference type="SAM" id="Coils"/>
    </source>
</evidence>
<feature type="coiled-coil region" evidence="1">
    <location>
        <begin position="340"/>
        <end position="374"/>
    </location>
</feature>
<dbReference type="EMBL" id="JAIRBA010000006">
    <property type="protein sequence ID" value="MCG2418262.1"/>
    <property type="molecule type" value="Genomic_DNA"/>
</dbReference>
<dbReference type="AlphaFoldDB" id="A0A9X1U2I1"/>